<gene>
    <name evidence="2" type="ORF">OG308_14490</name>
</gene>
<protein>
    <submittedName>
        <fullName evidence="2">Uncharacterized protein</fullName>
    </submittedName>
</protein>
<name>A0ABZ1NGN1_9NOCA</name>
<proteinExistence type="predicted"/>
<evidence type="ECO:0000313" key="2">
    <source>
        <dbReference type="EMBL" id="WTY38942.1"/>
    </source>
</evidence>
<dbReference type="GeneID" id="91375479"/>
<dbReference type="Proteomes" id="UP001621418">
    <property type="component" value="Chromosome"/>
</dbReference>
<organism evidence="2 3">
    <name type="scientific">Nocardia salmonicida</name>
    <dbReference type="NCBI Taxonomy" id="53431"/>
    <lineage>
        <taxon>Bacteria</taxon>
        <taxon>Bacillati</taxon>
        <taxon>Actinomycetota</taxon>
        <taxon>Actinomycetes</taxon>
        <taxon>Mycobacteriales</taxon>
        <taxon>Nocardiaceae</taxon>
        <taxon>Nocardia</taxon>
    </lineage>
</organism>
<dbReference type="RefSeq" id="WP_328661169.1">
    <property type="nucleotide sequence ID" value="NZ_CP108014.1"/>
</dbReference>
<dbReference type="EMBL" id="CP109527">
    <property type="protein sequence ID" value="WTY38942.1"/>
    <property type="molecule type" value="Genomic_DNA"/>
</dbReference>
<feature type="region of interest" description="Disordered" evidence="1">
    <location>
        <begin position="137"/>
        <end position="156"/>
    </location>
</feature>
<sequence length="156" mass="17020">MTGIGDRRGGSPAGSAYVRFQGAQPNRHGRYPGVFGLVNGLWMEGQLSAEEVRFRRSGNDWFSENLTNPSDVDPRVYDRDLHPGAASWFKSSAVSMIERVGGYLAILDAHGIEWERQESDAPGTVIYDDPQQVVVQPNRSRPGQPTAVGGYSAGLL</sequence>
<reference evidence="2 3" key="1">
    <citation type="submission" date="2022-10" db="EMBL/GenBank/DDBJ databases">
        <title>The complete genomes of actinobacterial strains from the NBC collection.</title>
        <authorList>
            <person name="Joergensen T.S."/>
            <person name="Alvarez Arevalo M."/>
            <person name="Sterndorff E.B."/>
            <person name="Faurdal D."/>
            <person name="Vuksanovic O."/>
            <person name="Mourched A.-S."/>
            <person name="Charusanti P."/>
            <person name="Shaw S."/>
            <person name="Blin K."/>
            <person name="Weber T."/>
        </authorList>
    </citation>
    <scope>NUCLEOTIDE SEQUENCE [LARGE SCALE GENOMIC DNA]</scope>
    <source>
        <strain evidence="2 3">NBC_01413</strain>
    </source>
</reference>
<evidence type="ECO:0000256" key="1">
    <source>
        <dbReference type="SAM" id="MobiDB-lite"/>
    </source>
</evidence>
<accession>A0ABZ1NGN1</accession>
<evidence type="ECO:0000313" key="3">
    <source>
        <dbReference type="Proteomes" id="UP001621418"/>
    </source>
</evidence>
<keyword evidence="3" id="KW-1185">Reference proteome</keyword>